<dbReference type="InterPro" id="IPR050902">
    <property type="entry name" value="ABC_Transporter_SBP"/>
</dbReference>
<proteinExistence type="predicted"/>
<accession>A0A1M5R8X8</accession>
<keyword evidence="1" id="KW-0732">Signal</keyword>
<protein>
    <submittedName>
        <fullName evidence="3">Iron complex transport system substrate-binding protein</fullName>
    </submittedName>
</protein>
<feature type="chain" id="PRO_5013133081" evidence="1">
    <location>
        <begin position="34"/>
        <end position="300"/>
    </location>
</feature>
<dbReference type="AlphaFoldDB" id="A0A1M5R8X8"/>
<reference evidence="3 4" key="1">
    <citation type="submission" date="2016-11" db="EMBL/GenBank/DDBJ databases">
        <authorList>
            <person name="Jaros S."/>
            <person name="Januszkiewicz K."/>
            <person name="Wedrychowicz H."/>
        </authorList>
    </citation>
    <scope>NUCLEOTIDE SEQUENCE [LARGE SCALE GENOMIC DNA]</scope>
    <source>
        <strain evidence="3 4">CGMCC 1.10190</strain>
    </source>
</reference>
<dbReference type="STRING" id="658167.SAMN04488135_102507"/>
<dbReference type="SUPFAM" id="SSF53807">
    <property type="entry name" value="Helical backbone' metal receptor"/>
    <property type="match status" value="1"/>
</dbReference>
<feature type="signal peptide" evidence="1">
    <location>
        <begin position="1"/>
        <end position="33"/>
    </location>
</feature>
<dbReference type="OrthoDB" id="6495095at2"/>
<dbReference type="PANTHER" id="PTHR30535:SF34">
    <property type="entry name" value="MOLYBDATE-BINDING PROTEIN MOLA"/>
    <property type="match status" value="1"/>
</dbReference>
<dbReference type="GO" id="GO:0071281">
    <property type="term" value="P:cellular response to iron ion"/>
    <property type="evidence" value="ECO:0007669"/>
    <property type="project" value="TreeGrafter"/>
</dbReference>
<feature type="domain" description="Fe/B12 periplasmic-binding" evidence="2">
    <location>
        <begin position="50"/>
        <end position="300"/>
    </location>
</feature>
<gene>
    <name evidence="3" type="ORF">SAMN04488135_102507</name>
</gene>
<dbReference type="InterPro" id="IPR002491">
    <property type="entry name" value="ABC_transptr_periplasmic_BD"/>
</dbReference>
<dbReference type="Gene3D" id="3.40.50.1980">
    <property type="entry name" value="Nitrogenase molybdenum iron protein domain"/>
    <property type="match status" value="2"/>
</dbReference>
<evidence type="ECO:0000313" key="4">
    <source>
        <dbReference type="Proteomes" id="UP000184226"/>
    </source>
</evidence>
<organism evidence="3 4">
    <name type="scientific">Pollutimonas bauzanensis</name>
    <dbReference type="NCBI Taxonomy" id="658167"/>
    <lineage>
        <taxon>Bacteria</taxon>
        <taxon>Pseudomonadati</taxon>
        <taxon>Pseudomonadota</taxon>
        <taxon>Betaproteobacteria</taxon>
        <taxon>Burkholderiales</taxon>
        <taxon>Alcaligenaceae</taxon>
        <taxon>Pollutimonas</taxon>
    </lineage>
</organism>
<dbReference type="Pfam" id="PF01497">
    <property type="entry name" value="Peripla_BP_2"/>
    <property type="match status" value="1"/>
</dbReference>
<dbReference type="RefSeq" id="WP_084135788.1">
    <property type="nucleotide sequence ID" value="NZ_FQXE01000002.1"/>
</dbReference>
<dbReference type="PROSITE" id="PS50983">
    <property type="entry name" value="FE_B12_PBP"/>
    <property type="match status" value="1"/>
</dbReference>
<evidence type="ECO:0000313" key="3">
    <source>
        <dbReference type="EMBL" id="SHH22785.1"/>
    </source>
</evidence>
<keyword evidence="4" id="KW-1185">Reference proteome</keyword>
<dbReference type="Proteomes" id="UP000184226">
    <property type="component" value="Unassembled WGS sequence"/>
</dbReference>
<evidence type="ECO:0000259" key="2">
    <source>
        <dbReference type="PROSITE" id="PS50983"/>
    </source>
</evidence>
<name>A0A1M5R8X8_9BURK</name>
<dbReference type="EMBL" id="FQXE01000002">
    <property type="protein sequence ID" value="SHH22785.1"/>
    <property type="molecule type" value="Genomic_DNA"/>
</dbReference>
<sequence>MQPAVRMSRAAGLAVRGLAILGALALVPPAARAQAGPEARQAAESRPAARAITLAPHITELIFAAGAGDKIVATVTSSDYPPAALAIPRTGDGVNISVEKTLALRPDLVVAWHPAAAAATLAPALARLDIPLRYSAPDSLRDIPAEIIRFGKIFDTEAIAGPAAQALAQRLQTLSRRYAWRKPVSVFIEVGSSPLYTIGDEPVFNDALRICGGVNIYAGATAAAPQVSTEAILVAQPQVVITPAADAARLEAARSRWSQLRLPAALRGHIYGIDPDKLFRPGPRLIDAAEELCGYLEQAR</sequence>
<evidence type="ECO:0000256" key="1">
    <source>
        <dbReference type="SAM" id="SignalP"/>
    </source>
</evidence>
<dbReference type="PANTHER" id="PTHR30535">
    <property type="entry name" value="VITAMIN B12-BINDING PROTEIN"/>
    <property type="match status" value="1"/>
</dbReference>